<keyword evidence="1" id="KW-1133">Transmembrane helix</keyword>
<reference evidence="3" key="1">
    <citation type="submission" date="2016-10" db="EMBL/GenBank/DDBJ databases">
        <authorList>
            <person name="Varghese N."/>
            <person name="Submissions S."/>
        </authorList>
    </citation>
    <scope>NUCLEOTIDE SEQUENCE [LARGE SCALE GENOMIC DNA]</scope>
    <source>
        <strain evidence="3">DSM 44993</strain>
    </source>
</reference>
<dbReference type="EMBL" id="FOEF01000017">
    <property type="protein sequence ID" value="SEP51828.1"/>
    <property type="molecule type" value="Genomic_DNA"/>
</dbReference>
<gene>
    <name evidence="2" type="ORF">SAMN04489732_117146</name>
</gene>
<evidence type="ECO:0000256" key="1">
    <source>
        <dbReference type="SAM" id="Phobius"/>
    </source>
</evidence>
<protein>
    <submittedName>
        <fullName evidence="2">Uncharacterized protein</fullName>
    </submittedName>
</protein>
<evidence type="ECO:0000313" key="2">
    <source>
        <dbReference type="EMBL" id="SEP51828.1"/>
    </source>
</evidence>
<accession>A0A1H8YKA1</accession>
<keyword evidence="1" id="KW-0812">Transmembrane</keyword>
<dbReference type="Proteomes" id="UP000198582">
    <property type="component" value="Unassembled WGS sequence"/>
</dbReference>
<keyword evidence="3" id="KW-1185">Reference proteome</keyword>
<proteinExistence type="predicted"/>
<dbReference type="STRING" id="394193.SAMN04489732_117146"/>
<dbReference type="AlphaFoldDB" id="A0A1H8YKA1"/>
<name>A0A1H8YKA1_9PSEU</name>
<feature type="transmembrane region" description="Helical" evidence="1">
    <location>
        <begin position="49"/>
        <end position="69"/>
    </location>
</feature>
<feature type="transmembrane region" description="Helical" evidence="1">
    <location>
        <begin position="74"/>
        <end position="96"/>
    </location>
</feature>
<sequence>MAWLHVLSSVAWLSQALGLMTLLAVGLRGPSAAATSMAHRLDTLLLAPMANAAAFTGLLLAGATAWGFFRHWWVLVKFVLTIAQLYAGIFLLSPALGDLAEAPRTVPWQLIAGTAVMVGALAFQVWVSIAKPWSKTPWSPARRPETAPRWVFVLGVAAPVVDTIAGLLLGYPLPALSLVMLVVLLSGRRPRLVTA</sequence>
<organism evidence="2 3">
    <name type="scientific">Amycolatopsis saalfeldensis</name>
    <dbReference type="NCBI Taxonomy" id="394193"/>
    <lineage>
        <taxon>Bacteria</taxon>
        <taxon>Bacillati</taxon>
        <taxon>Actinomycetota</taxon>
        <taxon>Actinomycetes</taxon>
        <taxon>Pseudonocardiales</taxon>
        <taxon>Pseudonocardiaceae</taxon>
        <taxon>Amycolatopsis</taxon>
    </lineage>
</organism>
<dbReference type="RefSeq" id="WP_245787606.1">
    <property type="nucleotide sequence ID" value="NZ_FOEF01000017.1"/>
</dbReference>
<keyword evidence="1" id="KW-0472">Membrane</keyword>
<evidence type="ECO:0000313" key="3">
    <source>
        <dbReference type="Proteomes" id="UP000198582"/>
    </source>
</evidence>
<feature type="transmembrane region" description="Helical" evidence="1">
    <location>
        <begin position="108"/>
        <end position="129"/>
    </location>
</feature>